<name>A0A840TV88_9BACT</name>
<evidence type="ECO:0000313" key="5">
    <source>
        <dbReference type="Proteomes" id="UP000557307"/>
    </source>
</evidence>
<dbReference type="EMBL" id="JACHGF010000014">
    <property type="protein sequence ID" value="MBB5287164.1"/>
    <property type="molecule type" value="Genomic_DNA"/>
</dbReference>
<accession>A0A840TV88</accession>
<feature type="signal peptide" evidence="2">
    <location>
        <begin position="1"/>
        <end position="22"/>
    </location>
</feature>
<feature type="domain" description="Sialidase" evidence="3">
    <location>
        <begin position="150"/>
        <end position="278"/>
    </location>
</feature>
<evidence type="ECO:0000259" key="3">
    <source>
        <dbReference type="Pfam" id="PF13088"/>
    </source>
</evidence>
<comment type="caution">
    <text evidence="4">The sequence shown here is derived from an EMBL/GenBank/DDBJ whole genome shotgun (WGS) entry which is preliminary data.</text>
</comment>
<protein>
    <recommendedName>
        <fullName evidence="3">Sialidase domain-containing protein</fullName>
    </recommendedName>
</protein>
<evidence type="ECO:0000256" key="2">
    <source>
        <dbReference type="SAM" id="SignalP"/>
    </source>
</evidence>
<gene>
    <name evidence="4" type="ORF">HNQ92_005326</name>
</gene>
<dbReference type="SUPFAM" id="SSF50939">
    <property type="entry name" value="Sialidases"/>
    <property type="match status" value="1"/>
</dbReference>
<dbReference type="InterPro" id="IPR011040">
    <property type="entry name" value="Sialidase"/>
</dbReference>
<dbReference type="RefSeq" id="WP_184178992.1">
    <property type="nucleotide sequence ID" value="NZ_JACHGF010000014.1"/>
</dbReference>
<dbReference type="Proteomes" id="UP000557307">
    <property type="component" value="Unassembled WGS sequence"/>
</dbReference>
<keyword evidence="2" id="KW-0732">Signal</keyword>
<organism evidence="4 5">
    <name type="scientific">Rhabdobacter roseus</name>
    <dbReference type="NCBI Taxonomy" id="1655419"/>
    <lineage>
        <taxon>Bacteria</taxon>
        <taxon>Pseudomonadati</taxon>
        <taxon>Bacteroidota</taxon>
        <taxon>Cytophagia</taxon>
        <taxon>Cytophagales</taxon>
        <taxon>Cytophagaceae</taxon>
        <taxon>Rhabdobacter</taxon>
    </lineage>
</organism>
<feature type="region of interest" description="Disordered" evidence="1">
    <location>
        <begin position="117"/>
        <end position="147"/>
    </location>
</feature>
<evidence type="ECO:0000256" key="1">
    <source>
        <dbReference type="SAM" id="MobiDB-lite"/>
    </source>
</evidence>
<dbReference type="AlphaFoldDB" id="A0A840TV88"/>
<feature type="chain" id="PRO_5032647231" description="Sialidase domain-containing protein" evidence="2">
    <location>
        <begin position="23"/>
        <end position="419"/>
    </location>
</feature>
<dbReference type="CDD" id="cd15482">
    <property type="entry name" value="Sialidase_non-viral"/>
    <property type="match status" value="1"/>
</dbReference>
<keyword evidence="5" id="KW-1185">Reference proteome</keyword>
<dbReference type="Pfam" id="PF13088">
    <property type="entry name" value="BNR_2"/>
    <property type="match status" value="1"/>
</dbReference>
<evidence type="ECO:0000313" key="4">
    <source>
        <dbReference type="EMBL" id="MBB5287164.1"/>
    </source>
</evidence>
<dbReference type="InterPro" id="IPR036278">
    <property type="entry name" value="Sialidase_sf"/>
</dbReference>
<dbReference type="Gene3D" id="2.120.10.10">
    <property type="match status" value="1"/>
</dbReference>
<sequence length="419" mass="44606">MKKIAILAGLLLALTCTAPGWASGAENFSDTTRSYTLPLFTALANGQVGLSWSETDADGINYLYWAVSKDQGKSFSEKQLVHASRGLRNAKLMRAKVLAKKDGSLVAVFGLSPQPAESSASAHSSHAGRIHAGHSSEASAKPARGGRPSDLQIVYMVSKDLGATWTAPATVHQDKTPNIIRGFFDSIVMANDEVAVAFLKDTGNPHERDLRLITSTKGVFGEERMLEKQSCDCCNISLLVDAKGALNIYYRSNINNVRDIAKMVSTDHGKTFSKPEVILADKWEINGCPHSGPVSTVGKGTNLISWYSAGPDQPGVRLATQEGKRLTVLSQSATNPFLVATKKAPVLVWEERAAAGTGAESAIVYQLIPGQAPVKPDAFTKVGQGSNPVGISVGNELWIASEVLGNGTKKSIQLVHVAI</sequence>
<proteinExistence type="predicted"/>
<reference evidence="4 5" key="1">
    <citation type="submission" date="2020-08" db="EMBL/GenBank/DDBJ databases">
        <title>Genomic Encyclopedia of Type Strains, Phase IV (KMG-IV): sequencing the most valuable type-strain genomes for metagenomic binning, comparative biology and taxonomic classification.</title>
        <authorList>
            <person name="Goeker M."/>
        </authorList>
    </citation>
    <scope>NUCLEOTIDE SEQUENCE [LARGE SCALE GENOMIC DNA]</scope>
    <source>
        <strain evidence="4 5">DSM 105074</strain>
    </source>
</reference>